<dbReference type="GO" id="GO:0050660">
    <property type="term" value="F:flavin adenine dinucleotide binding"/>
    <property type="evidence" value="ECO:0007669"/>
    <property type="project" value="InterPro"/>
</dbReference>
<dbReference type="InterPro" id="IPR000172">
    <property type="entry name" value="GMC_OxRdtase_N"/>
</dbReference>
<dbReference type="GO" id="GO:0016614">
    <property type="term" value="F:oxidoreductase activity, acting on CH-OH group of donors"/>
    <property type="evidence" value="ECO:0007669"/>
    <property type="project" value="InterPro"/>
</dbReference>
<dbReference type="InterPro" id="IPR036188">
    <property type="entry name" value="FAD/NAD-bd_sf"/>
</dbReference>
<feature type="domain" description="Glucose-methanol-choline oxidoreductase N-terminal" evidence="3">
    <location>
        <begin position="258"/>
        <end position="272"/>
    </location>
</feature>
<protein>
    <submittedName>
        <fullName evidence="4">Glucose-methanol-choline oxidoreductase-like protein</fullName>
    </submittedName>
</protein>
<comment type="similarity">
    <text evidence="1">Belongs to the GMC oxidoreductase family.</text>
</comment>
<dbReference type="Gene3D" id="3.30.560.10">
    <property type="entry name" value="Glucose Oxidase, domain 3"/>
    <property type="match status" value="1"/>
</dbReference>
<dbReference type="AlphaFoldDB" id="A0A8K0VVI0"/>
<feature type="binding site" evidence="2">
    <location>
        <position position="225"/>
    </location>
    <ligand>
        <name>FAD</name>
        <dbReference type="ChEBI" id="CHEBI:57692"/>
    </ligand>
</feature>
<organism evidence="4 5">
    <name type="scientific">Paraphoma chrysanthemicola</name>
    <dbReference type="NCBI Taxonomy" id="798071"/>
    <lineage>
        <taxon>Eukaryota</taxon>
        <taxon>Fungi</taxon>
        <taxon>Dikarya</taxon>
        <taxon>Ascomycota</taxon>
        <taxon>Pezizomycotina</taxon>
        <taxon>Dothideomycetes</taxon>
        <taxon>Pleosporomycetidae</taxon>
        <taxon>Pleosporales</taxon>
        <taxon>Pleosporineae</taxon>
        <taxon>Phaeosphaeriaceae</taxon>
        <taxon>Paraphoma</taxon>
    </lineage>
</organism>
<evidence type="ECO:0000259" key="3">
    <source>
        <dbReference type="PROSITE" id="PS00624"/>
    </source>
</evidence>
<keyword evidence="5" id="KW-1185">Reference proteome</keyword>
<gene>
    <name evidence="4" type="ORF">FB567DRAFT_113846</name>
</gene>
<dbReference type="Proteomes" id="UP000813461">
    <property type="component" value="Unassembled WGS sequence"/>
</dbReference>
<dbReference type="SUPFAM" id="SSF54373">
    <property type="entry name" value="FAD-linked reductases, C-terminal domain"/>
    <property type="match status" value="1"/>
</dbReference>
<evidence type="ECO:0000256" key="1">
    <source>
        <dbReference type="ARBA" id="ARBA00010790"/>
    </source>
</evidence>
<comment type="cofactor">
    <cofactor evidence="2">
        <name>FAD</name>
        <dbReference type="ChEBI" id="CHEBI:57692"/>
    </cofactor>
</comment>
<keyword evidence="2" id="KW-0274">FAD</keyword>
<dbReference type="SUPFAM" id="SSF51905">
    <property type="entry name" value="FAD/NAD(P)-binding domain"/>
    <property type="match status" value="1"/>
</dbReference>
<dbReference type="PROSITE" id="PS00624">
    <property type="entry name" value="GMC_OXRED_2"/>
    <property type="match status" value="1"/>
</dbReference>
<dbReference type="EMBL" id="JAGMVJ010000015">
    <property type="protein sequence ID" value="KAH7080833.1"/>
    <property type="molecule type" value="Genomic_DNA"/>
</dbReference>
<accession>A0A8K0VVI0</accession>
<dbReference type="PANTHER" id="PTHR11552:SF123">
    <property type="entry name" value="GMC OXIDOREDUCTASE (AFU_ORTHOLOGUE AFUA_2G01770)-RELATED"/>
    <property type="match status" value="1"/>
</dbReference>
<name>A0A8K0VVI0_9PLEO</name>
<dbReference type="InterPro" id="IPR007867">
    <property type="entry name" value="GMC_OxRtase_C"/>
</dbReference>
<dbReference type="PIRSF" id="PIRSF000137">
    <property type="entry name" value="Alcohol_oxidase"/>
    <property type="match status" value="1"/>
</dbReference>
<proteinExistence type="inferred from homology"/>
<reference evidence="4" key="1">
    <citation type="journal article" date="2021" name="Nat. Commun.">
        <title>Genetic determinants of endophytism in the Arabidopsis root mycobiome.</title>
        <authorList>
            <person name="Mesny F."/>
            <person name="Miyauchi S."/>
            <person name="Thiergart T."/>
            <person name="Pickel B."/>
            <person name="Atanasova L."/>
            <person name="Karlsson M."/>
            <person name="Huettel B."/>
            <person name="Barry K.W."/>
            <person name="Haridas S."/>
            <person name="Chen C."/>
            <person name="Bauer D."/>
            <person name="Andreopoulos W."/>
            <person name="Pangilinan J."/>
            <person name="LaButti K."/>
            <person name="Riley R."/>
            <person name="Lipzen A."/>
            <person name="Clum A."/>
            <person name="Drula E."/>
            <person name="Henrissat B."/>
            <person name="Kohler A."/>
            <person name="Grigoriev I.V."/>
            <person name="Martin F.M."/>
            <person name="Hacquard S."/>
        </authorList>
    </citation>
    <scope>NUCLEOTIDE SEQUENCE</scope>
    <source>
        <strain evidence="4">MPI-SDFR-AT-0120</strain>
    </source>
</reference>
<dbReference type="OrthoDB" id="269227at2759"/>
<evidence type="ECO:0000313" key="4">
    <source>
        <dbReference type="EMBL" id="KAH7080833.1"/>
    </source>
</evidence>
<dbReference type="Gene3D" id="3.50.50.60">
    <property type="entry name" value="FAD/NAD(P)-binding domain"/>
    <property type="match status" value="1"/>
</dbReference>
<dbReference type="PANTHER" id="PTHR11552">
    <property type="entry name" value="GLUCOSE-METHANOL-CHOLINE GMC OXIDOREDUCTASE"/>
    <property type="match status" value="1"/>
</dbReference>
<sequence>MTNTFDYIIVGGGTAGVVIASRLKQYLPNLRIAILEVGPNAVDHHLVNDVSDSLAWARMIPEGMVVDYSTSPQVHMDGRQILNLAGRMLSGSSGVNVGSWMRPSESDCKLIAERAGHDRFLFENLLKYVKRLETHFDRAADEDFHGFDGPIHTVGGRRYPLREIVQESAKTLGHNYNPKAVQGDPTGLADFVQCFKATSSTTATRQHSAKVYDLSNVDVHCDSAVARILLDETKRAVGVELLSGEKMFAKKEVILSCGTQKTPQVLMLSGIGPSNELSQHGIPVVVNAPAVGQNLFDHTAFVQHFKLKDAGKGFASPFTGTMRPEYSQGVPVDFSLLASIPPGDLVPQLAADGFDSASHPLLREKRCHYMSIPMYFPLVAPPPLFPTISENDAHIAFVSIHTLPLSRGVVSLKSADPQDNPICDPRFFSTETDRFVMRHAVREGMRIAAASPLAAEIEGEVSPVGFPTLTKDSADDEIDKRIRALTATIFHPMGTCALGTVLDGEFRVKGVEGLRVCDASVFPEPVAMMPSCLIYALAELCAETIAEVSS</sequence>
<evidence type="ECO:0000256" key="2">
    <source>
        <dbReference type="PIRSR" id="PIRSR000137-2"/>
    </source>
</evidence>
<dbReference type="Pfam" id="PF05199">
    <property type="entry name" value="GMC_oxred_C"/>
    <property type="match status" value="1"/>
</dbReference>
<keyword evidence="2" id="KW-0285">Flavoprotein</keyword>
<evidence type="ECO:0000313" key="5">
    <source>
        <dbReference type="Proteomes" id="UP000813461"/>
    </source>
</evidence>
<dbReference type="Pfam" id="PF00732">
    <property type="entry name" value="GMC_oxred_N"/>
    <property type="match status" value="1"/>
</dbReference>
<dbReference type="InterPro" id="IPR012132">
    <property type="entry name" value="GMC_OxRdtase"/>
</dbReference>
<comment type="caution">
    <text evidence="4">The sequence shown here is derived from an EMBL/GenBank/DDBJ whole genome shotgun (WGS) entry which is preliminary data.</text>
</comment>